<evidence type="ECO:0000313" key="2">
    <source>
        <dbReference type="Proteomes" id="UP000823749"/>
    </source>
</evidence>
<comment type="caution">
    <text evidence="1">The sequence shown here is derived from an EMBL/GenBank/DDBJ whole genome shotgun (WGS) entry which is preliminary data.</text>
</comment>
<gene>
    <name evidence="1" type="ORF">RHGRI_031098</name>
</gene>
<reference evidence="1" key="1">
    <citation type="submission" date="2020-08" db="EMBL/GenBank/DDBJ databases">
        <title>Plant Genome Project.</title>
        <authorList>
            <person name="Zhang R.-G."/>
        </authorList>
    </citation>
    <scope>NUCLEOTIDE SEQUENCE</scope>
    <source>
        <strain evidence="1">WSP0</strain>
        <tissue evidence="1">Leaf</tissue>
    </source>
</reference>
<proteinExistence type="predicted"/>
<evidence type="ECO:0000313" key="1">
    <source>
        <dbReference type="EMBL" id="KAG5524311.1"/>
    </source>
</evidence>
<dbReference type="AlphaFoldDB" id="A0AAV6I6X0"/>
<accession>A0AAV6I6X0</accession>
<dbReference type="EMBL" id="JACTNZ010000011">
    <property type="protein sequence ID" value="KAG5524311.1"/>
    <property type="molecule type" value="Genomic_DNA"/>
</dbReference>
<keyword evidence="2" id="KW-1185">Reference proteome</keyword>
<organism evidence="1 2">
    <name type="scientific">Rhododendron griersonianum</name>
    <dbReference type="NCBI Taxonomy" id="479676"/>
    <lineage>
        <taxon>Eukaryota</taxon>
        <taxon>Viridiplantae</taxon>
        <taxon>Streptophyta</taxon>
        <taxon>Embryophyta</taxon>
        <taxon>Tracheophyta</taxon>
        <taxon>Spermatophyta</taxon>
        <taxon>Magnoliopsida</taxon>
        <taxon>eudicotyledons</taxon>
        <taxon>Gunneridae</taxon>
        <taxon>Pentapetalae</taxon>
        <taxon>asterids</taxon>
        <taxon>Ericales</taxon>
        <taxon>Ericaceae</taxon>
        <taxon>Ericoideae</taxon>
        <taxon>Rhodoreae</taxon>
        <taxon>Rhododendron</taxon>
    </lineage>
</organism>
<dbReference type="Proteomes" id="UP000823749">
    <property type="component" value="Chromosome 11"/>
</dbReference>
<name>A0AAV6I6X0_9ERIC</name>
<sequence>MVVESYGVEKYFDENMDLTNYLLRVMKIKVPETTDTEAGLLPHTDMNMLNSLDSSTQRLIGKVRQPNLPSRPFVVSKFGMKDVEDIPNLCFIV</sequence>
<protein>
    <submittedName>
        <fullName evidence="1">Uncharacterized protein</fullName>
    </submittedName>
</protein>